<evidence type="ECO:0000313" key="3">
    <source>
        <dbReference type="Ensembl" id="ENSECRP00000026590.1"/>
    </source>
</evidence>
<feature type="compositionally biased region" description="Basic residues" evidence="1">
    <location>
        <begin position="400"/>
        <end position="413"/>
    </location>
</feature>
<feature type="region of interest" description="Disordered" evidence="1">
    <location>
        <begin position="153"/>
        <end position="211"/>
    </location>
</feature>
<dbReference type="Pfam" id="PF15744">
    <property type="entry name" value="UPF0492"/>
    <property type="match status" value="1"/>
</dbReference>
<dbReference type="Proteomes" id="UP000694620">
    <property type="component" value="Chromosome 15"/>
</dbReference>
<proteinExistence type="predicted"/>
<dbReference type="PANTHER" id="PTHR28557:SF1">
    <property type="entry name" value="PROTEIN SLX4IP"/>
    <property type="match status" value="1"/>
</dbReference>
<evidence type="ECO:0000256" key="1">
    <source>
        <dbReference type="SAM" id="MobiDB-lite"/>
    </source>
</evidence>
<feature type="compositionally biased region" description="Basic and acidic residues" evidence="1">
    <location>
        <begin position="153"/>
        <end position="172"/>
    </location>
</feature>
<keyword evidence="4" id="KW-1185">Reference proteome</keyword>
<reference evidence="3" key="3">
    <citation type="submission" date="2025-09" db="UniProtKB">
        <authorList>
            <consortium name="Ensembl"/>
        </authorList>
    </citation>
    <scope>IDENTIFICATION</scope>
</reference>
<accession>A0A8C4T7Z3</accession>
<evidence type="ECO:0000256" key="2">
    <source>
        <dbReference type="SAM" id="SignalP"/>
    </source>
</evidence>
<evidence type="ECO:0000313" key="4">
    <source>
        <dbReference type="Proteomes" id="UP000694620"/>
    </source>
</evidence>
<sequence>MKIVKFVVKCGNFLVLVDLHILPQGSSEDTSWFAEQHKEEIGRMLKDPINLRVQEHLENRHKSSHAKPSKELTQLNPLFIKGDRFRLAAYFMKRHVSLRCIVKERLRELRVFPERFVVCVSQGKEWGNNSRKEDLTEVAGPDSCQSKYFGQTARKDEEKSYSLKQQLKHEGGPSRNVLKPSKHQADNTQTSPPPAVTKESSSTGRKDAKECVRGLQSSFRLPLLALGNVAGSGEPAETKGQKQLCPAASEASSQSCESALPQVQERPEGYEGQRKRRRQGSQHESQENANKVFFGDVPETLSEVVIKTECTKPVEETFPRKWPSGSECCSKQFGSVQTTLEDDLLTWRKSPPRAIFPKNNTEQTAQTEPTTSRKEQSVKSVSSPADKSSADTSSKERAKVGPRKSKLRRLKKA</sequence>
<protein>
    <recommendedName>
        <fullName evidence="5">SLX4 interacting protein</fullName>
    </recommendedName>
</protein>
<feature type="region of interest" description="Disordered" evidence="1">
    <location>
        <begin position="231"/>
        <end position="294"/>
    </location>
</feature>
<keyword evidence="2" id="KW-0732">Signal</keyword>
<dbReference type="AlphaFoldDB" id="A0A8C4T7Z3"/>
<reference evidence="3" key="2">
    <citation type="submission" date="2025-08" db="UniProtKB">
        <authorList>
            <consortium name="Ensembl"/>
        </authorList>
    </citation>
    <scope>IDENTIFICATION</scope>
</reference>
<dbReference type="InterPro" id="IPR031479">
    <property type="entry name" value="SLX4IP"/>
</dbReference>
<feature type="region of interest" description="Disordered" evidence="1">
    <location>
        <begin position="347"/>
        <end position="413"/>
    </location>
</feature>
<evidence type="ECO:0008006" key="5">
    <source>
        <dbReference type="Google" id="ProtNLM"/>
    </source>
</evidence>
<dbReference type="GeneTree" id="ENSGT00390000016400"/>
<feature type="signal peptide" evidence="2">
    <location>
        <begin position="1"/>
        <end position="27"/>
    </location>
</feature>
<feature type="compositionally biased region" description="Polar residues" evidence="1">
    <location>
        <begin position="358"/>
        <end position="370"/>
    </location>
</feature>
<feature type="compositionally biased region" description="Polar residues" evidence="1">
    <location>
        <begin position="378"/>
        <end position="392"/>
    </location>
</feature>
<dbReference type="Ensembl" id="ENSECRT00000027143.1">
    <property type="protein sequence ID" value="ENSECRP00000026590.1"/>
    <property type="gene ID" value="ENSECRG00000017974.1"/>
</dbReference>
<reference evidence="3" key="1">
    <citation type="submission" date="2021-06" db="EMBL/GenBank/DDBJ databases">
        <authorList>
            <consortium name="Wellcome Sanger Institute Data Sharing"/>
        </authorList>
    </citation>
    <scope>NUCLEOTIDE SEQUENCE [LARGE SCALE GENOMIC DNA]</scope>
</reference>
<feature type="compositionally biased region" description="Low complexity" evidence="1">
    <location>
        <begin position="247"/>
        <end position="259"/>
    </location>
</feature>
<gene>
    <name evidence="3" type="primary">slx4ip</name>
</gene>
<dbReference type="PANTHER" id="PTHR28557">
    <property type="entry name" value="PROTEIN SLX4IP"/>
    <property type="match status" value="1"/>
</dbReference>
<name>A0A8C4T7Z3_ERPCA</name>
<organism evidence="3 4">
    <name type="scientific">Erpetoichthys calabaricus</name>
    <name type="common">Rope fish</name>
    <name type="synonym">Calamoichthys calabaricus</name>
    <dbReference type="NCBI Taxonomy" id="27687"/>
    <lineage>
        <taxon>Eukaryota</taxon>
        <taxon>Metazoa</taxon>
        <taxon>Chordata</taxon>
        <taxon>Craniata</taxon>
        <taxon>Vertebrata</taxon>
        <taxon>Euteleostomi</taxon>
        <taxon>Actinopterygii</taxon>
        <taxon>Polypteriformes</taxon>
        <taxon>Polypteridae</taxon>
        <taxon>Erpetoichthys</taxon>
    </lineage>
</organism>
<feature type="chain" id="PRO_5034006165" description="SLX4 interacting protein" evidence="2">
    <location>
        <begin position="28"/>
        <end position="413"/>
    </location>
</feature>